<dbReference type="EMBL" id="SOBK01000007">
    <property type="protein sequence ID" value="TDT87857.1"/>
    <property type="molecule type" value="Genomic_DNA"/>
</dbReference>
<evidence type="ECO:0000313" key="10">
    <source>
        <dbReference type="EMBL" id="TDT87857.1"/>
    </source>
</evidence>
<dbReference type="GO" id="GO:0017150">
    <property type="term" value="F:tRNA dihydrouridine synthase activity"/>
    <property type="evidence" value="ECO:0007669"/>
    <property type="project" value="InterPro"/>
</dbReference>
<dbReference type="InterPro" id="IPR001269">
    <property type="entry name" value="DUS_fam"/>
</dbReference>
<evidence type="ECO:0000256" key="5">
    <source>
        <dbReference type="PIRNR" id="PIRNR006621"/>
    </source>
</evidence>
<keyword evidence="1 5" id="KW-0285">Flavoprotein</keyword>
<dbReference type="PIRSF" id="PIRSF006621">
    <property type="entry name" value="Dus"/>
    <property type="match status" value="1"/>
</dbReference>
<dbReference type="AlphaFoldDB" id="A0AA94PML8"/>
<comment type="caution">
    <text evidence="10">The sequence shown here is derived from an EMBL/GenBank/DDBJ whole genome shotgun (WGS) entry which is preliminary data.</text>
</comment>
<keyword evidence="7" id="KW-0547">Nucleotide-binding</keyword>
<keyword evidence="2 5" id="KW-0288">FMN</keyword>
<organism evidence="10 11">
    <name type="scientific">Pseudodesulfovibrio indicus</name>
    <dbReference type="NCBI Taxonomy" id="1716143"/>
    <lineage>
        <taxon>Bacteria</taxon>
        <taxon>Pseudomonadati</taxon>
        <taxon>Thermodesulfobacteriota</taxon>
        <taxon>Desulfovibrionia</taxon>
        <taxon>Desulfovibrionales</taxon>
        <taxon>Desulfovibrionaceae</taxon>
    </lineage>
</organism>
<evidence type="ECO:0000256" key="2">
    <source>
        <dbReference type="ARBA" id="ARBA00022643"/>
    </source>
</evidence>
<evidence type="ECO:0000259" key="9">
    <source>
        <dbReference type="Pfam" id="PF01207"/>
    </source>
</evidence>
<evidence type="ECO:0000313" key="11">
    <source>
        <dbReference type="Proteomes" id="UP000295506"/>
    </source>
</evidence>
<evidence type="ECO:0000256" key="1">
    <source>
        <dbReference type="ARBA" id="ARBA00022630"/>
    </source>
</evidence>
<keyword evidence="3 5" id="KW-0819">tRNA processing</keyword>
<feature type="binding site" evidence="7">
    <location>
        <position position="176"/>
    </location>
    <ligand>
        <name>FMN</name>
        <dbReference type="ChEBI" id="CHEBI:58210"/>
    </ligand>
</feature>
<feature type="region of interest" description="Disordered" evidence="8">
    <location>
        <begin position="1"/>
        <end position="20"/>
    </location>
</feature>
<dbReference type="InterPro" id="IPR013785">
    <property type="entry name" value="Aldolase_TIM"/>
</dbReference>
<evidence type="ECO:0000256" key="4">
    <source>
        <dbReference type="ARBA" id="ARBA00023002"/>
    </source>
</evidence>
<accession>A0AA94PML8</accession>
<evidence type="ECO:0000256" key="7">
    <source>
        <dbReference type="PIRSR" id="PIRSR006621-2"/>
    </source>
</evidence>
<dbReference type="CDD" id="cd02801">
    <property type="entry name" value="DUS_like_FMN"/>
    <property type="match status" value="1"/>
</dbReference>
<dbReference type="Proteomes" id="UP000295506">
    <property type="component" value="Unassembled WGS sequence"/>
</dbReference>
<dbReference type="RefSeq" id="WP_335343128.1">
    <property type="nucleotide sequence ID" value="NZ_CP014206.1"/>
</dbReference>
<name>A0AA94PML8_9BACT</name>
<feature type="domain" description="DUS-like FMN-binding" evidence="9">
    <location>
        <begin position="49"/>
        <end position="305"/>
    </location>
</feature>
<comment type="similarity">
    <text evidence="5">Belongs to the dus family.</text>
</comment>
<gene>
    <name evidence="10" type="ORF">EDC59_10752</name>
</gene>
<evidence type="ECO:0000256" key="3">
    <source>
        <dbReference type="ARBA" id="ARBA00022694"/>
    </source>
</evidence>
<feature type="active site" description="Proton donor" evidence="6">
    <location>
        <position position="137"/>
    </location>
</feature>
<dbReference type="Gene3D" id="3.20.20.70">
    <property type="entry name" value="Aldolase class I"/>
    <property type="match status" value="1"/>
</dbReference>
<dbReference type="SUPFAM" id="SSF51395">
    <property type="entry name" value="FMN-linked oxidoreductases"/>
    <property type="match status" value="1"/>
</dbReference>
<dbReference type="GO" id="GO:0050660">
    <property type="term" value="F:flavin adenine dinucleotide binding"/>
    <property type="evidence" value="ECO:0007669"/>
    <property type="project" value="InterPro"/>
</dbReference>
<comment type="function">
    <text evidence="5">Catalyzes the synthesis of 5,6-dihydrouridine (D), a modified base found in the D-loop of most tRNAs, via the reduction of the C5-C6 double bond in target uridines.</text>
</comment>
<dbReference type="PANTHER" id="PTHR45846:SF1">
    <property type="entry name" value="TRNA-DIHYDROURIDINE(47) SYNTHASE [NAD(P)(+)]-LIKE"/>
    <property type="match status" value="1"/>
</dbReference>
<comment type="cofactor">
    <cofactor evidence="5 7">
        <name>FMN</name>
        <dbReference type="ChEBI" id="CHEBI:58210"/>
    </cofactor>
</comment>
<dbReference type="GO" id="GO:0003723">
    <property type="term" value="F:RNA binding"/>
    <property type="evidence" value="ECO:0007669"/>
    <property type="project" value="TreeGrafter"/>
</dbReference>
<keyword evidence="4 5" id="KW-0560">Oxidoreductase</keyword>
<protein>
    <recommendedName>
        <fullName evidence="5">tRNA-dihydrouridine synthase</fullName>
        <ecNumber evidence="5">1.3.1.-</ecNumber>
    </recommendedName>
</protein>
<evidence type="ECO:0000256" key="6">
    <source>
        <dbReference type="PIRSR" id="PIRSR006621-1"/>
    </source>
</evidence>
<reference evidence="10 11" key="1">
    <citation type="submission" date="2019-03" db="EMBL/GenBank/DDBJ databases">
        <title>Genomic Encyclopedia of Type Strains, Phase IV (KMG-IV): sequencing the most valuable type-strain genomes for metagenomic binning, comparative biology and taxonomic classification.</title>
        <authorList>
            <person name="Goeker M."/>
        </authorList>
    </citation>
    <scope>NUCLEOTIDE SEQUENCE [LARGE SCALE GENOMIC DNA]</scope>
    <source>
        <strain evidence="10 11">DSM 101483</strain>
    </source>
</reference>
<proteinExistence type="inferred from homology"/>
<dbReference type="EC" id="1.3.1.-" evidence="5"/>
<sequence>MKKQLDRAPEPGQSLPMQTLDETRRKELDDRLNQPLAVGGRTVSTRLWLAPLAGLGNAAYRQVLGEYGGCGLTFTEMCGAKSVPTENPRVSSVFRWSEGELPHLVCQVAGATPEEMIPAARRVQECGFFGFDINMGCSVSGIVKKNAGAGLLRDPDAALRVVEAVRRTISIPLFIKFRTGWSPDIEPAAKLAKQFENAGADCLVFHPRVAPDKRTRPPVRHHIKAIVDAVSIPVFGNGDVITDRDCLEMLETTGCAGVSVGRMAIAQPWLFREWTSDYAPPADRFQDYALRLADALDQHFDPVRALKRFKLFTIYFAANFTFGHALQSRFLGAKSMDDIRNVARNHVHPGMQMVKRPNMNMYNI</sequence>
<feature type="binding site" evidence="7">
    <location>
        <begin position="261"/>
        <end position="262"/>
    </location>
    <ligand>
        <name>FMN</name>
        <dbReference type="ChEBI" id="CHEBI:58210"/>
    </ligand>
</feature>
<feature type="binding site" evidence="7">
    <location>
        <position position="206"/>
    </location>
    <ligand>
        <name>FMN</name>
        <dbReference type="ChEBI" id="CHEBI:58210"/>
    </ligand>
</feature>
<dbReference type="Pfam" id="PF01207">
    <property type="entry name" value="Dus"/>
    <property type="match status" value="1"/>
</dbReference>
<evidence type="ECO:0000256" key="8">
    <source>
        <dbReference type="SAM" id="MobiDB-lite"/>
    </source>
</evidence>
<feature type="binding site" evidence="7">
    <location>
        <position position="107"/>
    </location>
    <ligand>
        <name>FMN</name>
        <dbReference type="ChEBI" id="CHEBI:58210"/>
    </ligand>
</feature>
<dbReference type="InterPro" id="IPR035587">
    <property type="entry name" value="DUS-like_FMN-bd"/>
</dbReference>
<dbReference type="PANTHER" id="PTHR45846">
    <property type="entry name" value="TRNA-DIHYDROURIDINE(47) SYNTHASE [NAD(P)(+)]-LIKE"/>
    <property type="match status" value="1"/>
</dbReference>